<protein>
    <submittedName>
        <fullName evidence="2">Uncharacterized protein</fullName>
    </submittedName>
</protein>
<proteinExistence type="predicted"/>
<dbReference type="AlphaFoldDB" id="A0AAD2CVJ5"/>
<name>A0AAD2CVJ5_9STRA</name>
<evidence type="ECO:0000313" key="3">
    <source>
        <dbReference type="Proteomes" id="UP001295423"/>
    </source>
</evidence>
<evidence type="ECO:0000256" key="1">
    <source>
        <dbReference type="SAM" id="SignalP"/>
    </source>
</evidence>
<sequence>MLVVTRIVWEACLLLTLIGSESWWHSTSNLAHAFAPSIMQPHRTSRAGGIILHSSTKNEEVMTAESSTFNPENLEPTLELLQGWTEEYFQAVDAAGGITEVAGFEHFYSEDYVQSGPTIGPVNKRDYLNALAYYGREGLNLGAAIPDLTADFDGWHLDPHYPWRVWVVARYRGTHVNAAKLPGSGAELKPQDPPKAFYNGPEMYSFLWTPSKQIQWMSVGYVGDKFTGDNLGYGALVGLLIPMGVPKAAIDLLAPLLSLQVWLSQFNDGVEKPRTLTPYSQLPPWWKQRKKYGLNIKQ</sequence>
<evidence type="ECO:0000313" key="2">
    <source>
        <dbReference type="EMBL" id="CAJ1946252.1"/>
    </source>
</evidence>
<feature type="chain" id="PRO_5042252394" evidence="1">
    <location>
        <begin position="23"/>
        <end position="298"/>
    </location>
</feature>
<keyword evidence="1" id="KW-0732">Signal</keyword>
<keyword evidence="3" id="KW-1185">Reference proteome</keyword>
<feature type="signal peptide" evidence="1">
    <location>
        <begin position="1"/>
        <end position="22"/>
    </location>
</feature>
<reference evidence="2" key="1">
    <citation type="submission" date="2023-08" db="EMBL/GenBank/DDBJ databases">
        <authorList>
            <person name="Audoor S."/>
            <person name="Bilcke G."/>
        </authorList>
    </citation>
    <scope>NUCLEOTIDE SEQUENCE</scope>
</reference>
<dbReference type="EMBL" id="CAKOGP040001668">
    <property type="protein sequence ID" value="CAJ1946252.1"/>
    <property type="molecule type" value="Genomic_DNA"/>
</dbReference>
<gene>
    <name evidence="2" type="ORF">CYCCA115_LOCUS10393</name>
</gene>
<dbReference type="Proteomes" id="UP001295423">
    <property type="component" value="Unassembled WGS sequence"/>
</dbReference>
<comment type="caution">
    <text evidence="2">The sequence shown here is derived from an EMBL/GenBank/DDBJ whole genome shotgun (WGS) entry which is preliminary data.</text>
</comment>
<accession>A0AAD2CVJ5</accession>
<organism evidence="2 3">
    <name type="scientific">Cylindrotheca closterium</name>
    <dbReference type="NCBI Taxonomy" id="2856"/>
    <lineage>
        <taxon>Eukaryota</taxon>
        <taxon>Sar</taxon>
        <taxon>Stramenopiles</taxon>
        <taxon>Ochrophyta</taxon>
        <taxon>Bacillariophyta</taxon>
        <taxon>Bacillariophyceae</taxon>
        <taxon>Bacillariophycidae</taxon>
        <taxon>Bacillariales</taxon>
        <taxon>Bacillariaceae</taxon>
        <taxon>Cylindrotheca</taxon>
    </lineage>
</organism>